<dbReference type="AlphaFoldDB" id="A0A7S0BUU4"/>
<evidence type="ECO:0000256" key="1">
    <source>
        <dbReference type="SAM" id="SignalP"/>
    </source>
</evidence>
<dbReference type="SUPFAM" id="SSF52833">
    <property type="entry name" value="Thioredoxin-like"/>
    <property type="match status" value="1"/>
</dbReference>
<dbReference type="PANTHER" id="PTHR45694">
    <property type="entry name" value="GLUTAREDOXIN 2"/>
    <property type="match status" value="1"/>
</dbReference>
<feature type="domain" description="Glutaredoxin" evidence="2">
    <location>
        <begin position="40"/>
        <end position="102"/>
    </location>
</feature>
<dbReference type="PANTHER" id="PTHR45694:SF5">
    <property type="entry name" value="GLUTAREDOXIN 2"/>
    <property type="match status" value="1"/>
</dbReference>
<dbReference type="PRINTS" id="PR00160">
    <property type="entry name" value="GLUTAREDOXIN"/>
</dbReference>
<proteinExistence type="predicted"/>
<organism evidence="3">
    <name type="scientific">Rhodosorus marinus</name>
    <dbReference type="NCBI Taxonomy" id="101924"/>
    <lineage>
        <taxon>Eukaryota</taxon>
        <taxon>Rhodophyta</taxon>
        <taxon>Stylonematophyceae</taxon>
        <taxon>Stylonematales</taxon>
        <taxon>Stylonemataceae</taxon>
        <taxon>Rhodosorus</taxon>
    </lineage>
</organism>
<dbReference type="InterPro" id="IPR036249">
    <property type="entry name" value="Thioredoxin-like_sf"/>
</dbReference>
<dbReference type="CDD" id="cd03419">
    <property type="entry name" value="GRX_GRXh_1_2_like"/>
    <property type="match status" value="1"/>
</dbReference>
<dbReference type="InterPro" id="IPR002109">
    <property type="entry name" value="Glutaredoxin"/>
</dbReference>
<feature type="chain" id="PRO_5031460049" description="Glutaredoxin domain-containing protein" evidence="1">
    <location>
        <begin position="23"/>
        <end position="132"/>
    </location>
</feature>
<dbReference type="GO" id="GO:0005801">
    <property type="term" value="C:cis-Golgi network"/>
    <property type="evidence" value="ECO:0007669"/>
    <property type="project" value="TreeGrafter"/>
</dbReference>
<reference evidence="3" key="1">
    <citation type="submission" date="2021-01" db="EMBL/GenBank/DDBJ databases">
        <authorList>
            <person name="Corre E."/>
            <person name="Pelletier E."/>
            <person name="Niang G."/>
            <person name="Scheremetjew M."/>
            <person name="Finn R."/>
            <person name="Kale V."/>
            <person name="Holt S."/>
            <person name="Cochrane G."/>
            <person name="Meng A."/>
            <person name="Brown T."/>
            <person name="Cohen L."/>
        </authorList>
    </citation>
    <scope>NUCLEOTIDE SEQUENCE</scope>
    <source>
        <strain evidence="3">UTEX LB 2760</strain>
    </source>
</reference>
<dbReference type="EMBL" id="HBEK01024884">
    <property type="protein sequence ID" value="CAD8403656.1"/>
    <property type="molecule type" value="Transcribed_RNA"/>
</dbReference>
<gene>
    <name evidence="3" type="ORF">RMAR0315_LOCUS13665</name>
</gene>
<dbReference type="GO" id="GO:0034599">
    <property type="term" value="P:cellular response to oxidative stress"/>
    <property type="evidence" value="ECO:0007669"/>
    <property type="project" value="TreeGrafter"/>
</dbReference>
<accession>A0A7S0BUU4</accession>
<dbReference type="Pfam" id="PF00462">
    <property type="entry name" value="Glutaredoxin"/>
    <property type="match status" value="1"/>
</dbReference>
<keyword evidence="1" id="KW-0732">Signal</keyword>
<name>A0A7S0BUU4_9RHOD</name>
<evidence type="ECO:0000313" key="3">
    <source>
        <dbReference type="EMBL" id="CAD8403656.1"/>
    </source>
</evidence>
<sequence>MKRSLVLIAVVCLLAGDEVVRGSASIGEEKMNALIGKHPVLVFSKSYCGFSKMAKHLITGLYPEAKIVELDREEHGTDMQNVLKSKYEHYTVPAVFLGDTLVGGNADIQKLNAKGELDQMINRVISEWEDKL</sequence>
<dbReference type="PROSITE" id="PS51354">
    <property type="entry name" value="GLUTAREDOXIN_2"/>
    <property type="match status" value="1"/>
</dbReference>
<dbReference type="Gene3D" id="3.40.30.10">
    <property type="entry name" value="Glutaredoxin"/>
    <property type="match status" value="1"/>
</dbReference>
<feature type="signal peptide" evidence="1">
    <location>
        <begin position="1"/>
        <end position="22"/>
    </location>
</feature>
<evidence type="ECO:0000259" key="2">
    <source>
        <dbReference type="Pfam" id="PF00462"/>
    </source>
</evidence>
<dbReference type="InterPro" id="IPR014025">
    <property type="entry name" value="Glutaredoxin_subgr"/>
</dbReference>
<protein>
    <recommendedName>
        <fullName evidence="2">Glutaredoxin domain-containing protein</fullName>
    </recommendedName>
</protein>
<dbReference type="GO" id="GO:0005796">
    <property type="term" value="C:Golgi lumen"/>
    <property type="evidence" value="ECO:0007669"/>
    <property type="project" value="TreeGrafter"/>
</dbReference>
<dbReference type="GO" id="GO:0015038">
    <property type="term" value="F:glutathione disulfide oxidoreductase activity"/>
    <property type="evidence" value="ECO:0007669"/>
    <property type="project" value="TreeGrafter"/>
</dbReference>